<organism evidence="5 6">
    <name type="scientific">Marinobacter lacisalsi</name>
    <dbReference type="NCBI Taxonomy" id="475979"/>
    <lineage>
        <taxon>Bacteria</taxon>
        <taxon>Pseudomonadati</taxon>
        <taxon>Pseudomonadota</taxon>
        <taxon>Gammaproteobacteria</taxon>
        <taxon>Pseudomonadales</taxon>
        <taxon>Marinobacteraceae</taxon>
        <taxon>Marinobacter</taxon>
    </lineage>
</organism>
<keyword evidence="2 3" id="KW-0802">TPR repeat</keyword>
<feature type="chain" id="PRO_5047185243" evidence="4">
    <location>
        <begin position="21"/>
        <end position="875"/>
    </location>
</feature>
<protein>
    <submittedName>
        <fullName evidence="5">Tetratricopeptide repeat protein</fullName>
    </submittedName>
</protein>
<dbReference type="Pfam" id="PF13181">
    <property type="entry name" value="TPR_8"/>
    <property type="match status" value="2"/>
</dbReference>
<dbReference type="PROSITE" id="PS51257">
    <property type="entry name" value="PROKAR_LIPOPROTEIN"/>
    <property type="match status" value="1"/>
</dbReference>
<reference evidence="6" key="1">
    <citation type="journal article" date="2019" name="Int. J. Syst. Evol. Microbiol.">
        <title>The Global Catalogue of Microorganisms (GCM) 10K type strain sequencing project: providing services to taxonomists for standard genome sequencing and annotation.</title>
        <authorList>
            <consortium name="The Broad Institute Genomics Platform"/>
            <consortium name="The Broad Institute Genome Sequencing Center for Infectious Disease"/>
            <person name="Wu L."/>
            <person name="Ma J."/>
        </authorList>
    </citation>
    <scope>NUCLEOTIDE SEQUENCE [LARGE SCALE GENOMIC DNA]</scope>
    <source>
        <strain evidence="6">CECT 7297</strain>
    </source>
</reference>
<feature type="signal peptide" evidence="4">
    <location>
        <begin position="1"/>
        <end position="20"/>
    </location>
</feature>
<dbReference type="EMBL" id="JBHSDI010000008">
    <property type="protein sequence ID" value="MFC4258487.1"/>
    <property type="molecule type" value="Genomic_DNA"/>
</dbReference>
<evidence type="ECO:0000313" key="6">
    <source>
        <dbReference type="Proteomes" id="UP001595798"/>
    </source>
</evidence>
<proteinExistence type="predicted"/>
<dbReference type="SUPFAM" id="SSF48452">
    <property type="entry name" value="TPR-like"/>
    <property type="match status" value="4"/>
</dbReference>
<dbReference type="Gene3D" id="1.25.40.10">
    <property type="entry name" value="Tetratricopeptide repeat domain"/>
    <property type="match status" value="4"/>
</dbReference>
<dbReference type="Pfam" id="PF14559">
    <property type="entry name" value="TPR_19"/>
    <property type="match status" value="2"/>
</dbReference>
<comment type="caution">
    <text evidence="5">The sequence shown here is derived from an EMBL/GenBank/DDBJ whole genome shotgun (WGS) entry which is preliminary data.</text>
</comment>
<evidence type="ECO:0000256" key="3">
    <source>
        <dbReference type="PROSITE-ProRule" id="PRU00339"/>
    </source>
</evidence>
<dbReference type="InterPro" id="IPR019734">
    <property type="entry name" value="TPR_rpt"/>
</dbReference>
<dbReference type="InterPro" id="IPR011990">
    <property type="entry name" value="TPR-like_helical_dom_sf"/>
</dbReference>
<dbReference type="Pfam" id="PF13432">
    <property type="entry name" value="TPR_16"/>
    <property type="match status" value="1"/>
</dbReference>
<evidence type="ECO:0000313" key="5">
    <source>
        <dbReference type="EMBL" id="MFC4258487.1"/>
    </source>
</evidence>
<dbReference type="PANTHER" id="PTHR44186:SF1">
    <property type="entry name" value="BARDET-BIEDL SYNDROME 4 PROTEIN"/>
    <property type="match status" value="1"/>
</dbReference>
<dbReference type="PANTHER" id="PTHR44186">
    <property type="match status" value="1"/>
</dbReference>
<accession>A0ABV8QFE5</accession>
<keyword evidence="1" id="KW-0677">Repeat</keyword>
<keyword evidence="4" id="KW-0732">Signal</keyword>
<dbReference type="RefSeq" id="WP_379886009.1">
    <property type="nucleotide sequence ID" value="NZ_JBHSDI010000008.1"/>
</dbReference>
<feature type="repeat" description="TPR" evidence="3">
    <location>
        <begin position="826"/>
        <end position="859"/>
    </location>
</feature>
<evidence type="ECO:0000256" key="2">
    <source>
        <dbReference type="ARBA" id="ARBA00022803"/>
    </source>
</evidence>
<name>A0ABV8QFE5_9GAMM</name>
<sequence length="875" mass="95235">MNNALRLLATSVASSLVLLAAGCSSSDESSSEAAGHISRAETYSDQGQYRSAMLEVRNAVQKDPGNVEHVVILASIYNDIGAGEQSTELLEPWLEDHRQQVAIPLARGYILQNKHLSAREALDGFSPDSDAEKLQYQLLLAESKSLAGNNEEAIRELRELRKKDPANPDITAALARALLAENEPNAAINELTGWSDEHGNNARILYLTGLAHYRMGAVNESTEALTEATGSLPTSDIFLPIRRQILTLLSRSLTEQGRITEAQVYNKILADNTSSDTRERAEAAIEAINRGELDTARTTLEELLQQNPDNERVAMMLGALSLHQGRSDDAQSLLVENVDAETTPTALLRAATIAQIDTGKREEALNTLSRAIEARPKDTDLLAMHGLLALSLPGQKDAGVASLSKALELDRSRSRLRLALARHYMTEDNAEQALAQMRVAFTETPTDWSVTQYYLSLLLSTDRESEAGEVAESLINGFADNPRAVTLAAMTEHRLGDTESAQTRLEKQTSGEPENVLALIALSAIYQDQGQNDKAVDTLMRAARLQPANVGLLQAAGRIYARGRTPDEVATWLNEIAAGTDGLAANAHTLAAQIRLQQGRLTDTRQILDRVPEDAQTEQSRIVRGQLLVAEAEQAARQEDWPTARAKAAEAASLRPDSLAFALIPIRVSAAEGNHEEALAGLEELESSFGEQPSIDLTRARLITATEGEKAAFDYLLKRWEETKSLELMPTLNSLAKQHSPERVGELAQAWVSAAPSSTTAQLTLAEYQMSNGDVQAAIASYEAALEQRPDNAIAMNNLAWLLREEDQQRAISLASRANELAPDNAAILDTYGWILHLAGRNQEALTAMEKALALAPENAEIQQHLDSIKQANDQ</sequence>
<keyword evidence="6" id="KW-1185">Reference proteome</keyword>
<dbReference type="SMART" id="SM00028">
    <property type="entry name" value="TPR"/>
    <property type="match status" value="8"/>
</dbReference>
<evidence type="ECO:0000256" key="4">
    <source>
        <dbReference type="SAM" id="SignalP"/>
    </source>
</evidence>
<dbReference type="PROSITE" id="PS50005">
    <property type="entry name" value="TPR"/>
    <property type="match status" value="3"/>
</dbReference>
<feature type="repeat" description="TPR" evidence="3">
    <location>
        <begin position="516"/>
        <end position="549"/>
    </location>
</feature>
<feature type="repeat" description="TPR" evidence="3">
    <location>
        <begin position="759"/>
        <end position="792"/>
    </location>
</feature>
<dbReference type="Proteomes" id="UP001595798">
    <property type="component" value="Unassembled WGS sequence"/>
</dbReference>
<gene>
    <name evidence="5" type="ORF">ACFOZ5_05480</name>
</gene>
<evidence type="ECO:0000256" key="1">
    <source>
        <dbReference type="ARBA" id="ARBA00022737"/>
    </source>
</evidence>